<evidence type="ECO:0000313" key="2">
    <source>
        <dbReference type="EMBL" id="CAH0999505.1"/>
    </source>
</evidence>
<evidence type="ECO:0000259" key="1">
    <source>
        <dbReference type="Pfam" id="PF02754"/>
    </source>
</evidence>
<dbReference type="PANTHER" id="PTHR30296:SF0">
    <property type="entry name" value="LACTATE UTILIZATION PROTEIN A"/>
    <property type="match status" value="1"/>
</dbReference>
<sequence>MTVGLFIPCYIDQFYPKAGMATLQLLEKVGCTVVYPRDQTCCGQPLANSGMEQEARPIYTHFVETFSQFEYIVCPSGSCVYHINQHYDVLEDSEEVKSVRDRTFELADFLVNVVGVKELNASFPARVGIHNSCHGLRGLRLGHGSERVGADFSYYRYLLSMVDGVELVPLDRVDECCGFGGTFSVNQPELSTKMGQDRIADHLRHGTEVITSGDMSCLMHMEGLIRREEIPLRVMHVAEILNS</sequence>
<comment type="caution">
    <text evidence="2">The sequence shown here is derived from an EMBL/GenBank/DDBJ whole genome shotgun (WGS) entry which is preliminary data.</text>
</comment>
<gene>
    <name evidence="2" type="primary">lutA</name>
    <name evidence="2" type="ORF">LEM8419_00805</name>
</gene>
<name>A0ABM9AXX0_9BACT</name>
<proteinExistence type="predicted"/>
<keyword evidence="3" id="KW-1185">Reference proteome</keyword>
<dbReference type="RefSeq" id="WP_238749685.1">
    <property type="nucleotide sequence ID" value="NZ_CAKLPZ010000001.1"/>
</dbReference>
<dbReference type="EMBL" id="CAKLPZ010000001">
    <property type="protein sequence ID" value="CAH0999505.1"/>
    <property type="molecule type" value="Genomic_DNA"/>
</dbReference>
<evidence type="ECO:0000313" key="3">
    <source>
        <dbReference type="Proteomes" id="UP000837803"/>
    </source>
</evidence>
<dbReference type="InterPro" id="IPR004017">
    <property type="entry name" value="Cys_rich_dom"/>
</dbReference>
<dbReference type="Pfam" id="PF02754">
    <property type="entry name" value="CCG"/>
    <property type="match status" value="2"/>
</dbReference>
<reference evidence="2" key="1">
    <citation type="submission" date="2021-12" db="EMBL/GenBank/DDBJ databases">
        <authorList>
            <person name="Rodrigo-Torres L."/>
            <person name="Arahal R. D."/>
            <person name="Lucena T."/>
        </authorList>
    </citation>
    <scope>NUCLEOTIDE SEQUENCE</scope>
    <source>
        <strain evidence="2">CECT 8419</strain>
    </source>
</reference>
<accession>A0ABM9AXX0</accession>
<feature type="domain" description="Cysteine-rich" evidence="1">
    <location>
        <begin position="128"/>
        <end position="221"/>
    </location>
</feature>
<dbReference type="PANTHER" id="PTHR30296">
    <property type="entry name" value="UNCHARACTERIZED PROTEIN YKGE"/>
    <property type="match status" value="1"/>
</dbReference>
<organism evidence="2 3">
    <name type="scientific">Neolewinella maritima</name>
    <dbReference type="NCBI Taxonomy" id="1383882"/>
    <lineage>
        <taxon>Bacteria</taxon>
        <taxon>Pseudomonadati</taxon>
        <taxon>Bacteroidota</taxon>
        <taxon>Saprospiria</taxon>
        <taxon>Saprospirales</taxon>
        <taxon>Lewinellaceae</taxon>
        <taxon>Neolewinella</taxon>
    </lineage>
</organism>
<feature type="domain" description="Cysteine-rich" evidence="1">
    <location>
        <begin position="3"/>
        <end position="83"/>
    </location>
</feature>
<dbReference type="Proteomes" id="UP000837803">
    <property type="component" value="Unassembled WGS sequence"/>
</dbReference>
<protein>
    <submittedName>
        <fullName evidence="2">Lactate utilization protein A</fullName>
    </submittedName>
</protein>